<gene>
    <name evidence="7" type="ORF">KKC1_19440</name>
</gene>
<dbReference type="InterPro" id="IPR027417">
    <property type="entry name" value="P-loop_NTPase"/>
</dbReference>
<dbReference type="InterPro" id="IPR025943">
    <property type="entry name" value="Sigma_54_int_dom_ATP-bd_2"/>
</dbReference>
<dbReference type="PROSITE" id="PS50045">
    <property type="entry name" value="SIGMA54_INTERACT_4"/>
    <property type="match status" value="1"/>
</dbReference>
<dbReference type="EMBL" id="BDGJ01000101">
    <property type="protein sequence ID" value="GAW92795.1"/>
    <property type="molecule type" value="Genomic_DNA"/>
</dbReference>
<dbReference type="SUPFAM" id="SSF46689">
    <property type="entry name" value="Homeodomain-like"/>
    <property type="match status" value="1"/>
</dbReference>
<organism evidence="7 8">
    <name type="scientific">Calderihabitans maritimus</name>
    <dbReference type="NCBI Taxonomy" id="1246530"/>
    <lineage>
        <taxon>Bacteria</taxon>
        <taxon>Bacillati</taxon>
        <taxon>Bacillota</taxon>
        <taxon>Clostridia</taxon>
        <taxon>Neomoorellales</taxon>
        <taxon>Calderihabitantaceae</taxon>
        <taxon>Calderihabitans</taxon>
    </lineage>
</organism>
<keyword evidence="5" id="KW-0804">Transcription</keyword>
<dbReference type="Proteomes" id="UP000197032">
    <property type="component" value="Unassembled WGS sequence"/>
</dbReference>
<dbReference type="GO" id="GO:0006355">
    <property type="term" value="P:regulation of DNA-templated transcription"/>
    <property type="evidence" value="ECO:0007669"/>
    <property type="project" value="InterPro"/>
</dbReference>
<proteinExistence type="predicted"/>
<dbReference type="PROSITE" id="PS00688">
    <property type="entry name" value="SIGMA54_INTERACT_3"/>
    <property type="match status" value="1"/>
</dbReference>
<dbReference type="Gene3D" id="3.30.450.20">
    <property type="entry name" value="PAS domain"/>
    <property type="match status" value="1"/>
</dbReference>
<dbReference type="InterPro" id="IPR000014">
    <property type="entry name" value="PAS"/>
</dbReference>
<dbReference type="GO" id="GO:0043565">
    <property type="term" value="F:sequence-specific DNA binding"/>
    <property type="evidence" value="ECO:0007669"/>
    <property type="project" value="InterPro"/>
</dbReference>
<dbReference type="Pfam" id="PF00989">
    <property type="entry name" value="PAS"/>
    <property type="match status" value="1"/>
</dbReference>
<dbReference type="PROSITE" id="PS00675">
    <property type="entry name" value="SIGMA54_INTERACT_1"/>
    <property type="match status" value="1"/>
</dbReference>
<comment type="caution">
    <text evidence="7">The sequence shown here is derived from an EMBL/GenBank/DDBJ whole genome shotgun (WGS) entry which is preliminary data.</text>
</comment>
<dbReference type="NCBIfam" id="TIGR00229">
    <property type="entry name" value="sensory_box"/>
    <property type="match status" value="1"/>
</dbReference>
<dbReference type="InterPro" id="IPR025944">
    <property type="entry name" value="Sigma_54_int_dom_CS"/>
</dbReference>
<dbReference type="InterPro" id="IPR002078">
    <property type="entry name" value="Sigma_54_int"/>
</dbReference>
<keyword evidence="2" id="KW-0067">ATP-binding</keyword>
<reference evidence="8" key="1">
    <citation type="journal article" date="2017" name="Appl. Environ. Microbiol.">
        <title>Genomic analysis of Calderihabitans maritimus KKC1, a thermophilic hydrogenogenic carboxydotrophic bacterium isolated from marine sediment.</title>
        <authorList>
            <person name="Omae K."/>
            <person name="Yoneda Y."/>
            <person name="Fukuyama Y."/>
            <person name="Yoshida T."/>
            <person name="Sako Y."/>
        </authorList>
    </citation>
    <scope>NUCLEOTIDE SEQUENCE [LARGE SCALE GENOMIC DNA]</scope>
    <source>
        <strain evidence="8">KKC1</strain>
    </source>
</reference>
<dbReference type="PROSITE" id="PS00676">
    <property type="entry name" value="SIGMA54_INTERACT_2"/>
    <property type="match status" value="1"/>
</dbReference>
<dbReference type="Gene3D" id="3.40.50.300">
    <property type="entry name" value="P-loop containing nucleotide triphosphate hydrolases"/>
    <property type="match status" value="1"/>
</dbReference>
<dbReference type="PANTHER" id="PTHR32071">
    <property type="entry name" value="TRANSCRIPTIONAL REGULATORY PROTEIN"/>
    <property type="match status" value="1"/>
</dbReference>
<dbReference type="InterPro" id="IPR013767">
    <property type="entry name" value="PAS_fold"/>
</dbReference>
<dbReference type="Pfam" id="PF25601">
    <property type="entry name" value="AAA_lid_14"/>
    <property type="match status" value="1"/>
</dbReference>
<dbReference type="OrthoDB" id="9803970at2"/>
<dbReference type="Pfam" id="PF00158">
    <property type="entry name" value="Sigma54_activat"/>
    <property type="match status" value="1"/>
</dbReference>
<evidence type="ECO:0000256" key="3">
    <source>
        <dbReference type="ARBA" id="ARBA00023015"/>
    </source>
</evidence>
<dbReference type="SUPFAM" id="SSF55785">
    <property type="entry name" value="PYP-like sensor domain (PAS domain)"/>
    <property type="match status" value="1"/>
</dbReference>
<evidence type="ECO:0000256" key="2">
    <source>
        <dbReference type="ARBA" id="ARBA00022840"/>
    </source>
</evidence>
<dbReference type="Pfam" id="PF02954">
    <property type="entry name" value="HTH_8"/>
    <property type="match status" value="1"/>
</dbReference>
<dbReference type="InterPro" id="IPR002197">
    <property type="entry name" value="HTH_Fis"/>
</dbReference>
<dbReference type="RefSeq" id="WP_088554064.1">
    <property type="nucleotide sequence ID" value="NZ_BDGJ01000101.1"/>
</dbReference>
<dbReference type="SUPFAM" id="SSF52540">
    <property type="entry name" value="P-loop containing nucleoside triphosphate hydrolases"/>
    <property type="match status" value="1"/>
</dbReference>
<dbReference type="AlphaFoldDB" id="A0A1Z5HTZ7"/>
<keyword evidence="1" id="KW-0547">Nucleotide-binding</keyword>
<evidence type="ECO:0000256" key="4">
    <source>
        <dbReference type="ARBA" id="ARBA00023125"/>
    </source>
</evidence>
<dbReference type="InterPro" id="IPR035965">
    <property type="entry name" value="PAS-like_dom_sf"/>
</dbReference>
<dbReference type="FunFam" id="3.40.50.300:FF:000006">
    <property type="entry name" value="DNA-binding transcriptional regulator NtrC"/>
    <property type="match status" value="1"/>
</dbReference>
<dbReference type="InterPro" id="IPR009057">
    <property type="entry name" value="Homeodomain-like_sf"/>
</dbReference>
<sequence>MLLKNAFSKQISFLLGGVGDHLVPLHTSLNSIKGDTRQFKHAKRMNYKGKPARIADTQTGFYFTDGQAYTLGVNGAYECLTGLHGDELFGRNMSELVDKRYFDCSASLRVLEQRYPITFIQHVLKTGRKVMVTGNPVFDEEGNIIMVVTTVRPLRNNKCEHITKPMPFNQLVELPEIGTVVFESEAMKQIVTQAIRAAFSDATVLIQGDSGVGKEVVARLIHEYSPRKHKPFVVVNAAAIPGELFEAEMFGYRSGAFTGARREGQPGLVKAANGGTLFLDEISEVPLSAQAKLLRLLQNKELYPLGSGQPERVDVRFVAASNQDLARLVREGRFRKDLYYRLNVISLYIPPLAERREDIIPLAKHFFKFYLVRYNMKKILTPEALQELANYHWPGNVRELQNLMERLVVLTPGEKITAQMVISELEGLAEQLSTVPLAQKTQENLERAVEKFEKDLIQQALKKYRTYEEASRALGIHRSTLARKIKKYNITK</sequence>
<evidence type="ECO:0000259" key="6">
    <source>
        <dbReference type="PROSITE" id="PS50045"/>
    </source>
</evidence>
<dbReference type="CDD" id="cd00009">
    <property type="entry name" value="AAA"/>
    <property type="match status" value="1"/>
</dbReference>
<dbReference type="GO" id="GO:0005524">
    <property type="term" value="F:ATP binding"/>
    <property type="evidence" value="ECO:0007669"/>
    <property type="project" value="UniProtKB-KW"/>
</dbReference>
<feature type="domain" description="Sigma-54 factor interaction" evidence="6">
    <location>
        <begin position="180"/>
        <end position="409"/>
    </location>
</feature>
<evidence type="ECO:0000256" key="5">
    <source>
        <dbReference type="ARBA" id="ARBA00023163"/>
    </source>
</evidence>
<evidence type="ECO:0000313" key="8">
    <source>
        <dbReference type="Proteomes" id="UP000197032"/>
    </source>
</evidence>
<protein>
    <submittedName>
        <fullName evidence="7">Fis family transcriptional regulator</fullName>
    </submittedName>
</protein>
<dbReference type="InterPro" id="IPR003593">
    <property type="entry name" value="AAA+_ATPase"/>
</dbReference>
<accession>A0A1Z5HTZ7</accession>
<dbReference type="InterPro" id="IPR058031">
    <property type="entry name" value="AAA_lid_NorR"/>
</dbReference>
<evidence type="ECO:0000256" key="1">
    <source>
        <dbReference type="ARBA" id="ARBA00022741"/>
    </source>
</evidence>
<keyword evidence="4" id="KW-0238">DNA-binding</keyword>
<keyword evidence="3" id="KW-0805">Transcription regulation</keyword>
<name>A0A1Z5HTZ7_9FIRM</name>
<keyword evidence="8" id="KW-1185">Reference proteome</keyword>
<dbReference type="Gene3D" id="1.10.8.60">
    <property type="match status" value="1"/>
</dbReference>
<evidence type="ECO:0000313" key="7">
    <source>
        <dbReference type="EMBL" id="GAW92795.1"/>
    </source>
</evidence>
<dbReference type="InterPro" id="IPR025662">
    <property type="entry name" value="Sigma_54_int_dom_ATP-bd_1"/>
</dbReference>
<dbReference type="SMART" id="SM00382">
    <property type="entry name" value="AAA"/>
    <property type="match status" value="1"/>
</dbReference>
<dbReference type="Gene3D" id="1.10.10.60">
    <property type="entry name" value="Homeodomain-like"/>
    <property type="match status" value="1"/>
</dbReference>